<accession>A0ACB7IJG5</accession>
<name>A0ACB7IJG5_PLECO</name>
<gene>
    <name evidence="1" type="ORF">CCMSSC00406_0003633</name>
</gene>
<proteinExistence type="predicted"/>
<comment type="caution">
    <text evidence="1">The sequence shown here is derived from an EMBL/GenBank/DDBJ whole genome shotgun (WGS) entry which is preliminary data.</text>
</comment>
<organism evidence="1 2">
    <name type="scientific">Pleurotus cornucopiae</name>
    <name type="common">Cornucopia mushroom</name>
    <dbReference type="NCBI Taxonomy" id="5321"/>
    <lineage>
        <taxon>Eukaryota</taxon>
        <taxon>Fungi</taxon>
        <taxon>Dikarya</taxon>
        <taxon>Basidiomycota</taxon>
        <taxon>Agaricomycotina</taxon>
        <taxon>Agaricomycetes</taxon>
        <taxon>Agaricomycetidae</taxon>
        <taxon>Agaricales</taxon>
        <taxon>Pleurotineae</taxon>
        <taxon>Pleurotaceae</taxon>
        <taxon>Pleurotus</taxon>
    </lineage>
</organism>
<keyword evidence="2" id="KW-1185">Reference proteome</keyword>
<sequence length="280" mass="30307">MVSETFFIDDQDSQIEYSPGWETPASATEYRNTASVTTKRGASFTFRFVGTSFKVYGRLSKATSATDFGAFPNTTYAIDGGQPTPFFGVPSFERDLLYQMFYASPPLANTKHTLIGTCEDEGGRVILDYIAVELPVDSDLSVKSSPLPLSATTPFSSSTMSTFLASTANSRSLSPPSATEIPTALKSNPSSARVIAIVGCVLGASLFVSITLIFYLRRPRVGGVFCRQSPKDAVPRPCARISVDLLSASNRMDDILVCAESHKPPLPRYDNRDSAPLTHK</sequence>
<dbReference type="EMBL" id="WQMT02000011">
    <property type="protein sequence ID" value="KAG9217678.1"/>
    <property type="molecule type" value="Genomic_DNA"/>
</dbReference>
<dbReference type="Proteomes" id="UP000824881">
    <property type="component" value="Unassembled WGS sequence"/>
</dbReference>
<protein>
    <submittedName>
        <fullName evidence="1">Uncharacterized protein</fullName>
    </submittedName>
</protein>
<reference evidence="1 2" key="1">
    <citation type="journal article" date="2021" name="Appl. Environ. Microbiol.">
        <title>Genetic linkage and physical mapping for an oyster mushroom Pleurotus cornucopiae and QTL analysis for the trait cap color.</title>
        <authorList>
            <person name="Zhang Y."/>
            <person name="Gao W."/>
            <person name="Sonnenberg A."/>
            <person name="Chen Q."/>
            <person name="Zhang J."/>
            <person name="Huang C."/>
        </authorList>
    </citation>
    <scope>NUCLEOTIDE SEQUENCE [LARGE SCALE GENOMIC DNA]</scope>
    <source>
        <strain evidence="1">CCMSSC00406</strain>
    </source>
</reference>
<evidence type="ECO:0000313" key="2">
    <source>
        <dbReference type="Proteomes" id="UP000824881"/>
    </source>
</evidence>
<evidence type="ECO:0000313" key="1">
    <source>
        <dbReference type="EMBL" id="KAG9217678.1"/>
    </source>
</evidence>